<reference evidence="1" key="1">
    <citation type="journal article" date="2014" name="Front. Microbiol.">
        <title>High frequency of phylogenetically diverse reductive dehalogenase-homologous genes in deep subseafloor sedimentary metagenomes.</title>
        <authorList>
            <person name="Kawai M."/>
            <person name="Futagami T."/>
            <person name="Toyoda A."/>
            <person name="Takaki Y."/>
            <person name="Nishi S."/>
            <person name="Hori S."/>
            <person name="Arai W."/>
            <person name="Tsubouchi T."/>
            <person name="Morono Y."/>
            <person name="Uchiyama I."/>
            <person name="Ito T."/>
            <person name="Fujiyama A."/>
            <person name="Inagaki F."/>
            <person name="Takami H."/>
        </authorList>
    </citation>
    <scope>NUCLEOTIDE SEQUENCE</scope>
    <source>
        <strain evidence="1">Expedition CK06-06</strain>
    </source>
</reference>
<comment type="caution">
    <text evidence="1">The sequence shown here is derived from an EMBL/GenBank/DDBJ whole genome shotgun (WGS) entry which is preliminary data.</text>
</comment>
<name>X1SU33_9ZZZZ</name>
<dbReference type="EMBL" id="BARW01015011">
    <property type="protein sequence ID" value="GAI82636.1"/>
    <property type="molecule type" value="Genomic_DNA"/>
</dbReference>
<gene>
    <name evidence="1" type="ORF">S12H4_26456</name>
</gene>
<accession>X1SU33</accession>
<organism evidence="1">
    <name type="scientific">marine sediment metagenome</name>
    <dbReference type="NCBI Taxonomy" id="412755"/>
    <lineage>
        <taxon>unclassified sequences</taxon>
        <taxon>metagenomes</taxon>
        <taxon>ecological metagenomes</taxon>
    </lineage>
</organism>
<dbReference type="AlphaFoldDB" id="X1SU33"/>
<evidence type="ECO:0000313" key="1">
    <source>
        <dbReference type="EMBL" id="GAI82636.1"/>
    </source>
</evidence>
<feature type="non-terminal residue" evidence="1">
    <location>
        <position position="224"/>
    </location>
</feature>
<protein>
    <submittedName>
        <fullName evidence="1">Uncharacterized protein</fullName>
    </submittedName>
</protein>
<proteinExistence type="predicted"/>
<sequence>MHYNNNDYVHYIGMVMTAGTILPKSASQTVIKLGEGSTDAYVKSFKKQLEAEVIIAGGPTVTSCVHTVSDIHNEKIEILHNPMITFWKRAVLYYEIRERLVAEGYILRFEDYALIISDPGQSLYMLFGRHWNDEAKAKYASIEGSPKEKTPDLLALLERYYPPLGWNLPLDNEMLWNLLHDFIKNYYQDIVKHFEYKNFEKALTFDFDILSKFMETTRVTWLWF</sequence>